<dbReference type="InterPro" id="IPR041685">
    <property type="entry name" value="AAA_GajA/Old/RecF-like"/>
</dbReference>
<proteinExistence type="predicted"/>
<name>A0A839ETA4_9HYPH</name>
<evidence type="ECO:0000259" key="1">
    <source>
        <dbReference type="Pfam" id="PF13175"/>
    </source>
</evidence>
<gene>
    <name evidence="2" type="ORF">FHW16_005935</name>
</gene>
<accession>A0A839ETA4</accession>
<organism evidence="2 3">
    <name type="scientific">Phyllobacterium myrsinacearum</name>
    <dbReference type="NCBI Taxonomy" id="28101"/>
    <lineage>
        <taxon>Bacteria</taxon>
        <taxon>Pseudomonadati</taxon>
        <taxon>Pseudomonadota</taxon>
        <taxon>Alphaproteobacteria</taxon>
        <taxon>Hyphomicrobiales</taxon>
        <taxon>Phyllobacteriaceae</taxon>
        <taxon>Phyllobacterium</taxon>
    </lineage>
</organism>
<keyword evidence="2" id="KW-0378">Hydrolase</keyword>
<dbReference type="AlphaFoldDB" id="A0A839ETA4"/>
<feature type="domain" description="Endonuclease GajA/Old nuclease/RecF-like AAA" evidence="1">
    <location>
        <begin position="1"/>
        <end position="46"/>
    </location>
</feature>
<dbReference type="Proteomes" id="UP000549052">
    <property type="component" value="Unassembled WGS sequence"/>
</dbReference>
<reference evidence="2 3" key="1">
    <citation type="submission" date="2020-07" db="EMBL/GenBank/DDBJ databases">
        <title>Genomic Encyclopedia of Type Strains, Phase IV (KMG-V): Genome sequencing to study the core and pangenomes of soil and plant-associated prokaryotes.</title>
        <authorList>
            <person name="Whitman W."/>
        </authorList>
    </citation>
    <scope>NUCLEOTIDE SEQUENCE [LARGE SCALE GENOMIC DNA]</scope>
    <source>
        <strain evidence="2 3">AN3</strain>
    </source>
</reference>
<keyword evidence="3" id="KW-1185">Reference proteome</keyword>
<dbReference type="GO" id="GO:0004519">
    <property type="term" value="F:endonuclease activity"/>
    <property type="evidence" value="ECO:0007669"/>
    <property type="project" value="UniProtKB-KW"/>
</dbReference>
<protein>
    <submittedName>
        <fullName evidence="2">Putative ATP-dependent endonuclease of OLD family</fullName>
    </submittedName>
</protein>
<dbReference type="EMBL" id="JACGXN010000036">
    <property type="protein sequence ID" value="MBA8882179.1"/>
    <property type="molecule type" value="Genomic_DNA"/>
</dbReference>
<sequence>MRLSKFKITNYRNILDSGWINTTNVTAFVGQNEAGKSNLFEALYCLNPYVDGARYNDAEDWPVDDWGGRSQAKGKRVCEAIFSLDSEDIRKRRLRPIGLAIF</sequence>
<evidence type="ECO:0000313" key="2">
    <source>
        <dbReference type="EMBL" id="MBA8882179.1"/>
    </source>
</evidence>
<dbReference type="SUPFAM" id="SSF52540">
    <property type="entry name" value="P-loop containing nucleoside triphosphate hydrolases"/>
    <property type="match status" value="1"/>
</dbReference>
<keyword evidence="2" id="KW-0255">Endonuclease</keyword>
<comment type="caution">
    <text evidence="2">The sequence shown here is derived from an EMBL/GenBank/DDBJ whole genome shotgun (WGS) entry which is preliminary data.</text>
</comment>
<dbReference type="InterPro" id="IPR027417">
    <property type="entry name" value="P-loop_NTPase"/>
</dbReference>
<evidence type="ECO:0000313" key="3">
    <source>
        <dbReference type="Proteomes" id="UP000549052"/>
    </source>
</evidence>
<dbReference type="Pfam" id="PF13175">
    <property type="entry name" value="AAA_15"/>
    <property type="match status" value="1"/>
</dbReference>
<keyword evidence="2" id="KW-0540">Nuclease</keyword>
<dbReference type="Gene3D" id="3.40.50.300">
    <property type="entry name" value="P-loop containing nucleotide triphosphate hydrolases"/>
    <property type="match status" value="1"/>
</dbReference>